<dbReference type="Gene3D" id="3.30.565.10">
    <property type="entry name" value="Histidine kinase-like ATPase, C-terminal domain"/>
    <property type="match status" value="1"/>
</dbReference>
<accession>A0A5B8INM3</accession>
<feature type="transmembrane region" description="Helical" evidence="5">
    <location>
        <begin position="173"/>
        <end position="193"/>
    </location>
</feature>
<keyword evidence="2" id="KW-0418">Kinase</keyword>
<dbReference type="Proteomes" id="UP001060018">
    <property type="component" value="Chromosome"/>
</dbReference>
<protein>
    <submittedName>
        <fullName evidence="9">PspC domain-containing protein</fullName>
    </submittedName>
</protein>
<evidence type="ECO:0000256" key="5">
    <source>
        <dbReference type="SAM" id="Phobius"/>
    </source>
</evidence>
<feature type="domain" description="Histidine kinase/HSP90-like ATPase" evidence="6">
    <location>
        <begin position="325"/>
        <end position="412"/>
    </location>
</feature>
<reference evidence="8 10" key="1">
    <citation type="submission" date="2019-07" db="EMBL/GenBank/DDBJ databases">
        <title>Complete Genome Sequence of drought tolerant Plant Growth-Promoting Rhizobacterium Glutamicibacter halophytocola DR408.</title>
        <authorList>
            <person name="Nishu S.D."/>
            <person name="Lee T.K."/>
        </authorList>
    </citation>
    <scope>NUCLEOTIDE SEQUENCE [LARGE SCALE GENOMIC DNA]</scope>
    <source>
        <strain evidence="8 10">DR408</strain>
    </source>
</reference>
<dbReference type="EMBL" id="CP042260">
    <property type="protein sequence ID" value="QDY65918.1"/>
    <property type="molecule type" value="Genomic_DNA"/>
</dbReference>
<dbReference type="PANTHER" id="PTHR24421:SF61">
    <property type="entry name" value="OXYGEN SENSOR HISTIDINE KINASE NREB"/>
    <property type="match status" value="1"/>
</dbReference>
<dbReference type="SUPFAM" id="SSF55874">
    <property type="entry name" value="ATPase domain of HSP90 chaperone/DNA topoisomerase II/histidine kinase"/>
    <property type="match status" value="1"/>
</dbReference>
<feature type="transmembrane region" description="Helical" evidence="5">
    <location>
        <begin position="108"/>
        <end position="128"/>
    </location>
</feature>
<evidence type="ECO:0000256" key="4">
    <source>
        <dbReference type="SAM" id="MobiDB-lite"/>
    </source>
</evidence>
<evidence type="ECO:0000256" key="2">
    <source>
        <dbReference type="ARBA" id="ARBA00022777"/>
    </source>
</evidence>
<dbReference type="OrthoDB" id="3534856at2"/>
<dbReference type="PANTHER" id="PTHR24421">
    <property type="entry name" value="NITRATE/NITRITE SENSOR PROTEIN NARX-RELATED"/>
    <property type="match status" value="1"/>
</dbReference>
<evidence type="ECO:0000259" key="6">
    <source>
        <dbReference type="Pfam" id="PF02518"/>
    </source>
</evidence>
<evidence type="ECO:0000256" key="3">
    <source>
        <dbReference type="ARBA" id="ARBA00023012"/>
    </source>
</evidence>
<dbReference type="Proteomes" id="UP000320717">
    <property type="component" value="Chromosome"/>
</dbReference>
<evidence type="ECO:0000256" key="1">
    <source>
        <dbReference type="ARBA" id="ARBA00022679"/>
    </source>
</evidence>
<feature type="transmembrane region" description="Helical" evidence="5">
    <location>
        <begin position="199"/>
        <end position="221"/>
    </location>
</feature>
<keyword evidence="3" id="KW-0902">Two-component regulatory system</keyword>
<evidence type="ECO:0000313" key="9">
    <source>
        <dbReference type="EMBL" id="UUX58019.1"/>
    </source>
</evidence>
<dbReference type="InterPro" id="IPR007168">
    <property type="entry name" value="Phageshock_PspC_N"/>
</dbReference>
<evidence type="ECO:0000313" key="11">
    <source>
        <dbReference type="Proteomes" id="UP001060018"/>
    </source>
</evidence>
<evidence type="ECO:0000313" key="8">
    <source>
        <dbReference type="EMBL" id="QDY65918.1"/>
    </source>
</evidence>
<dbReference type="Pfam" id="PF02518">
    <property type="entry name" value="HATPase_c"/>
    <property type="match status" value="1"/>
</dbReference>
<evidence type="ECO:0000259" key="7">
    <source>
        <dbReference type="Pfam" id="PF04024"/>
    </source>
</evidence>
<organism evidence="9 11">
    <name type="scientific">Glutamicibacter halophytocola</name>
    <dbReference type="NCBI Taxonomy" id="1933880"/>
    <lineage>
        <taxon>Bacteria</taxon>
        <taxon>Bacillati</taxon>
        <taxon>Actinomycetota</taxon>
        <taxon>Actinomycetes</taxon>
        <taxon>Micrococcales</taxon>
        <taxon>Micrococcaceae</taxon>
        <taxon>Glutamicibacter</taxon>
    </lineage>
</organism>
<feature type="region of interest" description="Disordered" evidence="4">
    <location>
        <begin position="399"/>
        <end position="421"/>
    </location>
</feature>
<feature type="domain" description="Phage shock protein PspC N-terminal" evidence="7">
    <location>
        <begin position="9"/>
        <end position="62"/>
    </location>
</feature>
<dbReference type="AlphaFoldDB" id="A0A5B8INM3"/>
<keyword evidence="5" id="KW-1133">Transmembrane helix</keyword>
<reference evidence="9" key="2">
    <citation type="journal article" date="2022" name="Pest Manag. Sci.">
        <title>Glutamicibacter halophytocola-mediated host fitness of potato tuber moth on Solanaceae crops.</title>
        <authorList>
            <person name="Wang W."/>
            <person name="Xiao G."/>
            <person name="Du G."/>
            <person name="Chang L."/>
            <person name="Yang Y."/>
            <person name="Ye J."/>
            <person name="Chen B."/>
        </authorList>
    </citation>
    <scope>NUCLEOTIDE SEQUENCE</scope>
    <source>
        <strain evidence="9">S2</strain>
    </source>
</reference>
<proteinExistence type="predicted"/>
<keyword evidence="1" id="KW-0808">Transferase</keyword>
<feature type="transmembrane region" description="Helical" evidence="5">
    <location>
        <begin position="40"/>
        <end position="60"/>
    </location>
</feature>
<gene>
    <name evidence="8" type="ORF">FQA45_06120</name>
    <name evidence="9" type="ORF">NUH22_11940</name>
</gene>
<keyword evidence="10" id="KW-1185">Reference proteome</keyword>
<name>A0A5B8INM3_9MICC</name>
<dbReference type="GO" id="GO:0000160">
    <property type="term" value="P:phosphorelay signal transduction system"/>
    <property type="evidence" value="ECO:0007669"/>
    <property type="project" value="UniProtKB-KW"/>
</dbReference>
<dbReference type="EMBL" id="CP102487">
    <property type="protein sequence ID" value="UUX58019.1"/>
    <property type="molecule type" value="Genomic_DNA"/>
</dbReference>
<keyword evidence="5" id="KW-0812">Transmembrane</keyword>
<evidence type="ECO:0000313" key="10">
    <source>
        <dbReference type="Proteomes" id="UP000320717"/>
    </source>
</evidence>
<feature type="transmembrane region" description="Helical" evidence="5">
    <location>
        <begin position="134"/>
        <end position="152"/>
    </location>
</feature>
<keyword evidence="5" id="KW-0472">Membrane</keyword>
<dbReference type="GO" id="GO:0016301">
    <property type="term" value="F:kinase activity"/>
    <property type="evidence" value="ECO:0007669"/>
    <property type="project" value="UniProtKB-KW"/>
</dbReference>
<sequence length="421" mass="46364">MESPERSLLVRSEHRMIAGVSGGLAAHLGIPLNYVRLGFIALTACGGIGILLYAWLWVFVPSAEEAQADEIRSWGTRRRSLAEEMNRVQQGLFRSREGWEKNSSWRELLIGCGLLVLAVLALAQWSGWNIRWDLIWPSLGIIAGILLAWLQLDEQVTRPGRKKSAPLLIRLGLGLLLVIGGLLTILSGSVGVADLLGGMWAAIAIIVGAVVVLLPWGTRLWRDFLAERSSRQASAQRAEFAAHLHDSVLQTLAVIQKRSDDPAAVRTLARIQERELRQWLYGNQDLDDEDVVVEVQHEASDIEQLLLRDVEVIAVGNAQGFEGQQALVAATREAMMNAAKHAPGKISVYIECSETAVEVFVRDRGEGFDFGGIPEDRHGVRESIIGRMQRAGGKATIRSSETGTEIRLSMPRNTTQEEPHS</sequence>
<dbReference type="Pfam" id="PF04024">
    <property type="entry name" value="PspC"/>
    <property type="match status" value="1"/>
</dbReference>
<dbReference type="InterPro" id="IPR050482">
    <property type="entry name" value="Sensor_HK_TwoCompSys"/>
</dbReference>
<dbReference type="InterPro" id="IPR036890">
    <property type="entry name" value="HATPase_C_sf"/>
</dbReference>
<dbReference type="RefSeq" id="WP_075972491.1">
    <property type="nucleotide sequence ID" value="NZ_CP012750.1"/>
</dbReference>
<dbReference type="InterPro" id="IPR003594">
    <property type="entry name" value="HATPase_dom"/>
</dbReference>